<dbReference type="GO" id="GO:0006357">
    <property type="term" value="P:regulation of transcription by RNA polymerase II"/>
    <property type="evidence" value="ECO:0007669"/>
    <property type="project" value="TreeGrafter"/>
</dbReference>
<evidence type="ECO:0000256" key="5">
    <source>
        <dbReference type="ARBA" id="ARBA00023015"/>
    </source>
</evidence>
<feature type="domain" description="C2H2-type" evidence="10">
    <location>
        <begin position="363"/>
        <end position="391"/>
    </location>
</feature>
<dbReference type="EnsemblMetazoa" id="MESCA002661-RA">
    <property type="protein sequence ID" value="MESCA002661-PA"/>
    <property type="gene ID" value="MESCA002661"/>
</dbReference>
<evidence type="ECO:0000313" key="11">
    <source>
        <dbReference type="EnsemblMetazoa" id="MESCA002661-PA"/>
    </source>
</evidence>
<evidence type="ECO:0000256" key="3">
    <source>
        <dbReference type="ARBA" id="ARBA00022771"/>
    </source>
</evidence>
<reference evidence="11" key="2">
    <citation type="submission" date="2015-06" db="UniProtKB">
        <authorList>
            <consortium name="EnsemblMetazoa"/>
        </authorList>
    </citation>
    <scope>IDENTIFICATION</scope>
</reference>
<feature type="region of interest" description="Disordered" evidence="9">
    <location>
        <begin position="1"/>
        <end position="40"/>
    </location>
</feature>
<evidence type="ECO:0000256" key="8">
    <source>
        <dbReference type="PROSITE-ProRule" id="PRU00042"/>
    </source>
</evidence>
<feature type="domain" description="C2H2-type" evidence="10">
    <location>
        <begin position="303"/>
        <end position="326"/>
    </location>
</feature>
<dbReference type="STRING" id="36166.T1GGY0"/>
<evidence type="ECO:0000256" key="6">
    <source>
        <dbReference type="ARBA" id="ARBA00023163"/>
    </source>
</evidence>
<dbReference type="InterPro" id="IPR013087">
    <property type="entry name" value="Znf_C2H2_type"/>
</dbReference>
<feature type="domain" description="C2H2-type" evidence="10">
    <location>
        <begin position="53"/>
        <end position="82"/>
    </location>
</feature>
<dbReference type="AlphaFoldDB" id="T1GGY0"/>
<dbReference type="Proteomes" id="UP000015102">
    <property type="component" value="Unassembled WGS sequence"/>
</dbReference>
<keyword evidence="2" id="KW-0479">Metal-binding</keyword>
<proteinExistence type="predicted"/>
<dbReference type="PROSITE" id="PS00028">
    <property type="entry name" value="ZINC_FINGER_C2H2_1"/>
    <property type="match status" value="5"/>
</dbReference>
<dbReference type="Gene3D" id="3.30.160.60">
    <property type="entry name" value="Classic Zinc Finger"/>
    <property type="match status" value="4"/>
</dbReference>
<keyword evidence="4" id="KW-0862">Zinc</keyword>
<dbReference type="InterPro" id="IPR036236">
    <property type="entry name" value="Znf_C2H2_sf"/>
</dbReference>
<accession>T1GGY0</accession>
<keyword evidence="5" id="KW-0805">Transcription regulation</keyword>
<evidence type="ECO:0000256" key="2">
    <source>
        <dbReference type="ARBA" id="ARBA00022723"/>
    </source>
</evidence>
<keyword evidence="12" id="KW-1185">Reference proteome</keyword>
<keyword evidence="6" id="KW-0804">Transcription</keyword>
<dbReference type="OMA" id="GERNCLW"/>
<sequence length="463" mass="54054">MGKVNKTKSTKEKKIKKSDKKTENKAIKKDSKQSATESSSKIIEKSIKSRELFECKWKNCSQDFKKDLELYDHVKNHFPQIEIVDDKYICPWGSCVFTCSCSDEITRHLYYHSFQLVLVTIGRVQTFKDKIPPCWFEYQPILPDLKADYKCLWVDCEASFKSVAEFNLHVTNHANFEHEMEVGKPSSEAALVCHWNSCGKVYKHNKSSMYKDHVRTHIQMKTIGCHTCGALFRTKTVLYDHCRRQEANNTQEFQCAQCFKMFATENILRKHLLNHCTLCDMTANTASQLAMHIRYRHMKERPFQCSKCPYKCIKKSDLKRHETQIHEKKIYQCIEDGCTYSVRTLQSYRRHYTEVHEENPLLYSCHCCPRIFRNSKFLTKHLKTEHNFKLPSGHTRFSYKLNENGLHCLETTRIESLDVNERTKSDATAKGGDNQFVMYEVLDCQDESSLDATGAVEIDSSNL</sequence>
<dbReference type="PROSITE" id="PS50157">
    <property type="entry name" value="ZINC_FINGER_C2H2_2"/>
    <property type="match status" value="5"/>
</dbReference>
<feature type="domain" description="C2H2-type" evidence="10">
    <location>
        <begin position="253"/>
        <end position="275"/>
    </location>
</feature>
<evidence type="ECO:0000256" key="9">
    <source>
        <dbReference type="SAM" id="MobiDB-lite"/>
    </source>
</evidence>
<dbReference type="GO" id="GO:0005634">
    <property type="term" value="C:nucleus"/>
    <property type="evidence" value="ECO:0007669"/>
    <property type="project" value="UniProtKB-SubCell"/>
</dbReference>
<name>T1GGY0_MEGSC</name>
<dbReference type="PANTHER" id="PTHR46179:SF13">
    <property type="entry name" value="C2H2-TYPE DOMAIN-CONTAINING PROTEIN"/>
    <property type="match status" value="1"/>
</dbReference>
<dbReference type="SUPFAM" id="SSF57667">
    <property type="entry name" value="beta-beta-alpha zinc fingers"/>
    <property type="match status" value="2"/>
</dbReference>
<evidence type="ECO:0000256" key="4">
    <source>
        <dbReference type="ARBA" id="ARBA00022833"/>
    </source>
</evidence>
<feature type="domain" description="C2H2-type" evidence="10">
    <location>
        <begin position="274"/>
        <end position="302"/>
    </location>
</feature>
<keyword evidence="7" id="KW-0539">Nucleus</keyword>
<protein>
    <recommendedName>
        <fullName evidence="10">C2H2-type domain-containing protein</fullName>
    </recommendedName>
</protein>
<feature type="compositionally biased region" description="Basic and acidic residues" evidence="9">
    <location>
        <begin position="20"/>
        <end position="32"/>
    </location>
</feature>
<evidence type="ECO:0000259" key="10">
    <source>
        <dbReference type="PROSITE" id="PS50157"/>
    </source>
</evidence>
<evidence type="ECO:0000313" key="12">
    <source>
        <dbReference type="Proteomes" id="UP000015102"/>
    </source>
</evidence>
<dbReference type="GO" id="GO:0008270">
    <property type="term" value="F:zinc ion binding"/>
    <property type="evidence" value="ECO:0007669"/>
    <property type="project" value="UniProtKB-KW"/>
</dbReference>
<evidence type="ECO:0000256" key="1">
    <source>
        <dbReference type="ARBA" id="ARBA00004123"/>
    </source>
</evidence>
<dbReference type="HOGENOM" id="CLU_026599_1_0_1"/>
<reference evidence="12" key="1">
    <citation type="submission" date="2013-02" db="EMBL/GenBank/DDBJ databases">
        <authorList>
            <person name="Hughes D."/>
        </authorList>
    </citation>
    <scope>NUCLEOTIDE SEQUENCE</scope>
    <source>
        <strain>Durham</strain>
        <strain evidence="12">NC isolate 2 -- Noor lab</strain>
    </source>
</reference>
<dbReference type="PANTHER" id="PTHR46179">
    <property type="entry name" value="ZINC FINGER PROTEIN"/>
    <property type="match status" value="1"/>
</dbReference>
<comment type="subcellular location">
    <subcellularLocation>
        <location evidence="1">Nucleus</location>
    </subcellularLocation>
</comment>
<organism evidence="11 12">
    <name type="scientific">Megaselia scalaris</name>
    <name type="common">Humpbacked fly</name>
    <name type="synonym">Phora scalaris</name>
    <dbReference type="NCBI Taxonomy" id="36166"/>
    <lineage>
        <taxon>Eukaryota</taxon>
        <taxon>Metazoa</taxon>
        <taxon>Ecdysozoa</taxon>
        <taxon>Arthropoda</taxon>
        <taxon>Hexapoda</taxon>
        <taxon>Insecta</taxon>
        <taxon>Pterygota</taxon>
        <taxon>Neoptera</taxon>
        <taxon>Endopterygota</taxon>
        <taxon>Diptera</taxon>
        <taxon>Brachycera</taxon>
        <taxon>Muscomorpha</taxon>
        <taxon>Platypezoidea</taxon>
        <taxon>Phoridae</taxon>
        <taxon>Megaseliini</taxon>
        <taxon>Megaselia</taxon>
    </lineage>
</organism>
<evidence type="ECO:0000256" key="7">
    <source>
        <dbReference type="ARBA" id="ARBA00023242"/>
    </source>
</evidence>
<dbReference type="SMART" id="SM00355">
    <property type="entry name" value="ZnF_C2H2"/>
    <property type="match status" value="10"/>
</dbReference>
<dbReference type="EMBL" id="CAQQ02092934">
    <property type="status" value="NOT_ANNOTATED_CDS"/>
    <property type="molecule type" value="Genomic_DNA"/>
</dbReference>
<keyword evidence="3 8" id="KW-0863">Zinc-finger</keyword>
<feature type="compositionally biased region" description="Basic residues" evidence="9">
    <location>
        <begin position="1"/>
        <end position="19"/>
    </location>
</feature>
<dbReference type="InterPro" id="IPR051061">
    <property type="entry name" value="Zinc_finger_trans_reg"/>
</dbReference>